<organism evidence="1 2">
    <name type="scientific">Cetraspora pellucida</name>
    <dbReference type="NCBI Taxonomy" id="1433469"/>
    <lineage>
        <taxon>Eukaryota</taxon>
        <taxon>Fungi</taxon>
        <taxon>Fungi incertae sedis</taxon>
        <taxon>Mucoromycota</taxon>
        <taxon>Glomeromycotina</taxon>
        <taxon>Glomeromycetes</taxon>
        <taxon>Diversisporales</taxon>
        <taxon>Gigasporaceae</taxon>
        <taxon>Cetraspora</taxon>
    </lineage>
</organism>
<protein>
    <submittedName>
        <fullName evidence="1">19294_t:CDS:1</fullName>
    </submittedName>
</protein>
<evidence type="ECO:0000313" key="1">
    <source>
        <dbReference type="EMBL" id="CAG8601838.1"/>
    </source>
</evidence>
<gene>
    <name evidence="1" type="ORF">CPELLU_LOCUS7030</name>
</gene>
<dbReference type="Proteomes" id="UP000789759">
    <property type="component" value="Unassembled WGS sequence"/>
</dbReference>
<keyword evidence="2" id="KW-1185">Reference proteome</keyword>
<comment type="caution">
    <text evidence="1">The sequence shown here is derived from an EMBL/GenBank/DDBJ whole genome shotgun (WGS) entry which is preliminary data.</text>
</comment>
<feature type="non-terminal residue" evidence="1">
    <location>
        <position position="99"/>
    </location>
</feature>
<dbReference type="EMBL" id="CAJVQA010004577">
    <property type="protein sequence ID" value="CAG8601838.1"/>
    <property type="molecule type" value="Genomic_DNA"/>
</dbReference>
<name>A0A9N9CHH9_9GLOM</name>
<reference evidence="1" key="1">
    <citation type="submission" date="2021-06" db="EMBL/GenBank/DDBJ databases">
        <authorList>
            <person name="Kallberg Y."/>
            <person name="Tangrot J."/>
            <person name="Rosling A."/>
        </authorList>
    </citation>
    <scope>NUCLEOTIDE SEQUENCE</scope>
    <source>
        <strain evidence="1">FL966</strain>
    </source>
</reference>
<dbReference type="OrthoDB" id="2443898at2759"/>
<sequence>MLHHENKSSDNALTSSSIYSNKKQKNYNSSFDEIWLFYIKGSSRSNKHYKVFCYYCLTAWKHGRPQVIKAYLANHYADCSEDISNYWHQKLIEEANMIQ</sequence>
<accession>A0A9N9CHH9</accession>
<evidence type="ECO:0000313" key="2">
    <source>
        <dbReference type="Proteomes" id="UP000789759"/>
    </source>
</evidence>
<proteinExistence type="predicted"/>
<dbReference type="AlphaFoldDB" id="A0A9N9CHH9"/>